<dbReference type="InterPro" id="IPR029069">
    <property type="entry name" value="HotDog_dom_sf"/>
</dbReference>
<dbReference type="PANTHER" id="PTHR21660:SF1">
    <property type="entry name" value="ACYL-COENZYME A THIOESTERASE 13"/>
    <property type="match status" value="1"/>
</dbReference>
<dbReference type="InterPro" id="IPR006683">
    <property type="entry name" value="Thioestr_dom"/>
</dbReference>
<organism evidence="4">
    <name type="scientific">Neobacillus citreus</name>
    <dbReference type="NCBI Taxonomy" id="2833578"/>
    <lineage>
        <taxon>Bacteria</taxon>
        <taxon>Bacillati</taxon>
        <taxon>Bacillota</taxon>
        <taxon>Bacilli</taxon>
        <taxon>Bacillales</taxon>
        <taxon>Bacillaceae</taxon>
        <taxon>Neobacillus</taxon>
    </lineage>
</organism>
<proteinExistence type="inferred from homology"/>
<name>A0A942T625_9BACI</name>
<evidence type="ECO:0000313" key="5">
    <source>
        <dbReference type="EMBL" id="MCH6266429.1"/>
    </source>
</evidence>
<evidence type="ECO:0000313" key="4">
    <source>
        <dbReference type="EMBL" id="MBS4185748.1"/>
    </source>
</evidence>
<dbReference type="InterPro" id="IPR003736">
    <property type="entry name" value="PAAI_dom"/>
</dbReference>
<keyword evidence="2" id="KW-0378">Hydrolase</keyword>
<accession>A0A942T625</accession>
<dbReference type="AlphaFoldDB" id="A0A942T625"/>
<dbReference type="EMBL" id="JAGYPE020000020">
    <property type="protein sequence ID" value="MCH6266429.1"/>
    <property type="molecule type" value="Genomic_DNA"/>
</dbReference>
<dbReference type="CDD" id="cd03443">
    <property type="entry name" value="PaaI_thioesterase"/>
    <property type="match status" value="1"/>
</dbReference>
<evidence type="ECO:0000259" key="3">
    <source>
        <dbReference type="Pfam" id="PF03061"/>
    </source>
</evidence>
<dbReference type="Gene3D" id="3.10.129.10">
    <property type="entry name" value="Hotdog Thioesterase"/>
    <property type="match status" value="1"/>
</dbReference>
<dbReference type="Pfam" id="PF03061">
    <property type="entry name" value="4HBT"/>
    <property type="match status" value="1"/>
</dbReference>
<dbReference type="RefSeq" id="WP_213145582.1">
    <property type="nucleotide sequence ID" value="NZ_JAGYPE020000020.1"/>
</dbReference>
<evidence type="ECO:0000256" key="2">
    <source>
        <dbReference type="ARBA" id="ARBA00022801"/>
    </source>
</evidence>
<protein>
    <submittedName>
        <fullName evidence="4">PaaI family thioesterase</fullName>
    </submittedName>
</protein>
<reference evidence="4" key="1">
    <citation type="submission" date="2021-05" db="EMBL/GenBank/DDBJ databases">
        <title>Novel Bacillus species.</title>
        <authorList>
            <person name="Liu G."/>
        </authorList>
    </citation>
    <scope>NUCLEOTIDE SEQUENCE</scope>
    <source>
        <strain evidence="4 6">FJAT-50051</strain>
    </source>
</reference>
<dbReference type="Proteomes" id="UP000677265">
    <property type="component" value="Unassembled WGS sequence"/>
</dbReference>
<dbReference type="InterPro" id="IPR039298">
    <property type="entry name" value="ACOT13"/>
</dbReference>
<feature type="domain" description="Thioesterase" evidence="3">
    <location>
        <begin position="49"/>
        <end position="124"/>
    </location>
</feature>
<sequence length="139" mass="15107">MKNELVLREEEWMKNNRFRDLIGLQIEDIGDGTATLSLAVQDQLLQGAGMVHGGVITTLIDSVIGSAVRSVMADHMVSLTAELNINFFRPATQGRIFAEGRVINRGKQLAVGVGDVKGENGKLLATGRATYVLKEITKK</sequence>
<dbReference type="NCBIfam" id="TIGR00369">
    <property type="entry name" value="unchar_dom_1"/>
    <property type="match status" value="1"/>
</dbReference>
<comment type="caution">
    <text evidence="4">The sequence shown here is derived from an EMBL/GenBank/DDBJ whole genome shotgun (WGS) entry which is preliminary data.</text>
</comment>
<dbReference type="GO" id="GO:0047617">
    <property type="term" value="F:fatty acyl-CoA hydrolase activity"/>
    <property type="evidence" value="ECO:0007669"/>
    <property type="project" value="InterPro"/>
</dbReference>
<dbReference type="PANTHER" id="PTHR21660">
    <property type="entry name" value="THIOESTERASE SUPERFAMILY MEMBER-RELATED"/>
    <property type="match status" value="1"/>
</dbReference>
<keyword evidence="6" id="KW-1185">Reference proteome</keyword>
<evidence type="ECO:0000313" key="6">
    <source>
        <dbReference type="Proteomes" id="UP000677265"/>
    </source>
</evidence>
<evidence type="ECO:0000256" key="1">
    <source>
        <dbReference type="ARBA" id="ARBA00008324"/>
    </source>
</evidence>
<dbReference type="EMBL" id="JAGYPE010000006">
    <property type="protein sequence ID" value="MBS4185748.1"/>
    <property type="molecule type" value="Genomic_DNA"/>
</dbReference>
<gene>
    <name evidence="5" type="ORF">KHB02_012945</name>
    <name evidence="4" type="ORF">KHB02_30640</name>
</gene>
<comment type="similarity">
    <text evidence="1">Belongs to the thioesterase PaaI family.</text>
</comment>
<dbReference type="SUPFAM" id="SSF54637">
    <property type="entry name" value="Thioesterase/thiol ester dehydrase-isomerase"/>
    <property type="match status" value="1"/>
</dbReference>